<dbReference type="Pfam" id="PF00379">
    <property type="entry name" value="Chitin_bind_4"/>
    <property type="match status" value="1"/>
</dbReference>
<evidence type="ECO:0000313" key="5">
    <source>
        <dbReference type="Proteomes" id="UP000094527"/>
    </source>
</evidence>
<dbReference type="Proteomes" id="UP000094527">
    <property type="component" value="Unassembled WGS sequence"/>
</dbReference>
<dbReference type="PROSITE" id="PS00233">
    <property type="entry name" value="CHIT_BIND_RR_1"/>
    <property type="match status" value="1"/>
</dbReference>
<dbReference type="OrthoDB" id="7998177at2759"/>
<dbReference type="GO" id="GO:0008010">
    <property type="term" value="F:structural constituent of chitin-based larval cuticle"/>
    <property type="evidence" value="ECO:0007669"/>
    <property type="project" value="TreeGrafter"/>
</dbReference>
<keyword evidence="1 2" id="KW-0193">Cuticle</keyword>
<dbReference type="PROSITE" id="PS51155">
    <property type="entry name" value="CHIT_BIND_RR_2"/>
    <property type="match status" value="1"/>
</dbReference>
<dbReference type="AlphaFoldDB" id="A0A1D2NDX6"/>
<evidence type="ECO:0000313" key="4">
    <source>
        <dbReference type="EMBL" id="ODN03464.1"/>
    </source>
</evidence>
<dbReference type="InterPro" id="IPR050468">
    <property type="entry name" value="Cuticle_Struct_Prot"/>
</dbReference>
<dbReference type="InterPro" id="IPR000618">
    <property type="entry name" value="Insect_cuticle"/>
</dbReference>
<proteinExistence type="predicted"/>
<protein>
    <submittedName>
        <fullName evidence="4">Larval cuticle protein LCP-17</fullName>
    </submittedName>
</protein>
<organism evidence="4 5">
    <name type="scientific">Orchesella cincta</name>
    <name type="common">Springtail</name>
    <name type="synonym">Podura cincta</name>
    <dbReference type="NCBI Taxonomy" id="48709"/>
    <lineage>
        <taxon>Eukaryota</taxon>
        <taxon>Metazoa</taxon>
        <taxon>Ecdysozoa</taxon>
        <taxon>Arthropoda</taxon>
        <taxon>Hexapoda</taxon>
        <taxon>Collembola</taxon>
        <taxon>Entomobryomorpha</taxon>
        <taxon>Entomobryoidea</taxon>
        <taxon>Orchesellidae</taxon>
        <taxon>Orchesellinae</taxon>
        <taxon>Orchesella</taxon>
    </lineage>
</organism>
<comment type="caution">
    <text evidence="4">The sequence shown here is derived from an EMBL/GenBank/DDBJ whole genome shotgun (WGS) entry which is preliminary data.</text>
</comment>
<reference evidence="4 5" key="1">
    <citation type="journal article" date="2016" name="Genome Biol. Evol.">
        <title>Gene Family Evolution Reflects Adaptation to Soil Environmental Stressors in the Genome of the Collembolan Orchesella cincta.</title>
        <authorList>
            <person name="Faddeeva-Vakhrusheva A."/>
            <person name="Derks M.F."/>
            <person name="Anvar S.Y."/>
            <person name="Agamennone V."/>
            <person name="Suring W."/>
            <person name="Smit S."/>
            <person name="van Straalen N.M."/>
            <person name="Roelofs D."/>
        </authorList>
    </citation>
    <scope>NUCLEOTIDE SEQUENCE [LARGE SCALE GENOMIC DNA]</scope>
    <source>
        <tissue evidence="4">Mixed pool</tissue>
    </source>
</reference>
<name>A0A1D2NDX6_ORCCI</name>
<dbReference type="STRING" id="48709.A0A1D2NDX6"/>
<evidence type="ECO:0000256" key="2">
    <source>
        <dbReference type="PROSITE-ProRule" id="PRU00497"/>
    </source>
</evidence>
<feature type="region of interest" description="Disordered" evidence="3">
    <location>
        <begin position="198"/>
        <end position="246"/>
    </location>
</feature>
<evidence type="ECO:0000256" key="1">
    <source>
        <dbReference type="ARBA" id="ARBA00022460"/>
    </source>
</evidence>
<feature type="region of interest" description="Disordered" evidence="3">
    <location>
        <begin position="159"/>
        <end position="180"/>
    </location>
</feature>
<dbReference type="OMA" id="MAGTPSY"/>
<accession>A0A1D2NDX6</accession>
<evidence type="ECO:0000256" key="3">
    <source>
        <dbReference type="SAM" id="MobiDB-lite"/>
    </source>
</evidence>
<dbReference type="PANTHER" id="PTHR10380">
    <property type="entry name" value="CUTICLE PROTEIN"/>
    <property type="match status" value="1"/>
</dbReference>
<gene>
    <name evidence="4" type="ORF">Ocin01_03213</name>
</gene>
<dbReference type="PANTHER" id="PTHR10380:SF173">
    <property type="entry name" value="CUTICULAR PROTEIN 47EF, ISOFORM C-RELATED"/>
    <property type="match status" value="1"/>
</dbReference>
<keyword evidence="5" id="KW-1185">Reference proteome</keyword>
<dbReference type="EMBL" id="LJIJ01000072">
    <property type="protein sequence ID" value="ODN03464.1"/>
    <property type="molecule type" value="Genomic_DNA"/>
</dbReference>
<dbReference type="GO" id="GO:0062129">
    <property type="term" value="C:chitin-based extracellular matrix"/>
    <property type="evidence" value="ECO:0007669"/>
    <property type="project" value="TreeGrafter"/>
</dbReference>
<sequence>MNSLQGIALLSLIISFSIVYTGGGCIGKRLWKQRLCSACDDGLPGTTSAIFQPPRFNPILPPSLTPRLLNTASYSAPAVSSSYSAQPAPAYSTNSYSAPSSSYSVPSAIPSYSAAQSPSYLTSQAAPSYNQQSYASSSYQQQVEPVKISFASSGSDSYGSSGASYGSSSPSYSQPQQYSGYNSAPTAVSMSYDSSGYGAQQSSGYGAQQSTGYGAQQSSGYGSQQSSGYGSQQASTGYSSSSGSEANASILRHNQNIQPGSSHQFDYATSNGIEHSEITTIKQVPNNNEYGGSNGWGVAVKSGQYRYTSPEGQPISLTYDADEQGFKPKGAHLPVAPADPNAGYSPTSGYSSSGYMAGTPSYAAAY</sequence>
<dbReference type="InterPro" id="IPR031311">
    <property type="entry name" value="CHIT_BIND_RR_consensus"/>
</dbReference>
<feature type="compositionally biased region" description="Low complexity" evidence="3">
    <location>
        <begin position="198"/>
        <end position="244"/>
    </location>
</feature>